<keyword evidence="4" id="KW-0472">Membrane</keyword>
<dbReference type="RefSeq" id="WP_288882918.1">
    <property type="nucleotide sequence ID" value="NZ_CBFGNQ010000007.1"/>
</dbReference>
<keyword evidence="3" id="KW-0238">DNA-binding</keyword>
<evidence type="ECO:0000313" key="6">
    <source>
        <dbReference type="EMBL" id="MEJ2904361.1"/>
    </source>
</evidence>
<evidence type="ECO:0000256" key="4">
    <source>
        <dbReference type="SAM" id="Phobius"/>
    </source>
</evidence>
<dbReference type="InterPro" id="IPR000432">
    <property type="entry name" value="DNA_mismatch_repair_MutS_C"/>
</dbReference>
<keyword evidence="4" id="KW-0812">Transmembrane</keyword>
<reference evidence="6 7" key="1">
    <citation type="submission" date="2024-03" db="EMBL/GenBank/DDBJ databases">
        <title>Sequence of Lycoming College Course Isolates.</title>
        <authorList>
            <person name="Plotts O."/>
            <person name="Newman J."/>
        </authorList>
    </citation>
    <scope>NUCLEOTIDE SEQUENCE [LARGE SCALE GENOMIC DNA]</scope>
    <source>
        <strain evidence="6 7">CJB-3</strain>
    </source>
</reference>
<dbReference type="InterPro" id="IPR045076">
    <property type="entry name" value="MutS"/>
</dbReference>
<feature type="transmembrane region" description="Helical" evidence="4">
    <location>
        <begin position="40"/>
        <end position="57"/>
    </location>
</feature>
<keyword evidence="2" id="KW-0067">ATP-binding</keyword>
<dbReference type="PANTHER" id="PTHR11361:SF99">
    <property type="entry name" value="DNA MISMATCH REPAIR PROTEIN"/>
    <property type="match status" value="1"/>
</dbReference>
<protein>
    <submittedName>
        <fullName evidence="6">DNA mismatch repair protein MutS</fullName>
    </submittedName>
</protein>
<dbReference type="Gene3D" id="3.40.50.300">
    <property type="entry name" value="P-loop containing nucleotide triphosphate hydrolases"/>
    <property type="match status" value="1"/>
</dbReference>
<keyword evidence="7" id="KW-1185">Reference proteome</keyword>
<dbReference type="Proteomes" id="UP001378956">
    <property type="component" value="Unassembled WGS sequence"/>
</dbReference>
<dbReference type="PANTHER" id="PTHR11361">
    <property type="entry name" value="DNA MISMATCH REPAIR PROTEIN MUTS FAMILY MEMBER"/>
    <property type="match status" value="1"/>
</dbReference>
<dbReference type="Gene3D" id="1.10.1420.10">
    <property type="match status" value="1"/>
</dbReference>
<comment type="caution">
    <text evidence="6">The sequence shown here is derived from an EMBL/GenBank/DDBJ whole genome shotgun (WGS) entry which is preliminary data.</text>
</comment>
<sequence length="613" mass="69544">MEKNTMIRTKDSILNDYRNNVASQQTQIDGLKSKLNKISFSRLGLFIAEIIIIALIINIGFSWVLIALTIIPVIFFMILVKKQIAVQQELTYAEQLLWVYQNEVNHITSNTNGYSDGECYSNEYHPYSSDLDIYGQGTLFSYINRCNTNNGLNILAENLGRPNGKDIILQRQEAIAEMTEHIDKTFHFRAELQNHKPGQLDVIKDKLEHQLPNQLKFTHNKTLQLYVKIGPFITFGVLILGAIFGGHVWKIFGLVALFNMSLIFFNLKYINLVYYGFTGGSNLLDSFSGTIKWTEEITWKSTYIKDFFKGNDSDGITNDPVSKQIKQLSSIIKAFDNRLNPFVGFFLNLFLLLDLKCSFDLNKWYIKSSTNLVGGLYRISQFEELISFATLTHNQPDWSFPTIADNFNLKGIELGHPLIHERERVVNDFSLGAHPTVDIVTGSNMAGKSTFLRTVGINMVLAFAGAPVCAKEMSLSIFKVLSYMRIKDSLNDHTSTFKAELNRLKMILDAINVSANSFVLIDEMLRGTNSKDKYLGSKVFIEKLIAQSTPALFATHDLQLSEMEADHGDNVRNYHFDIQIAEDEMEFDYKLKHGPCKTFNAALLLKQIGLTLS</sequence>
<dbReference type="InterPro" id="IPR027417">
    <property type="entry name" value="P-loop_NTPase"/>
</dbReference>
<accession>A0ABU8NQ38</accession>
<dbReference type="EMBL" id="JBBEUB010000006">
    <property type="protein sequence ID" value="MEJ2904361.1"/>
    <property type="molecule type" value="Genomic_DNA"/>
</dbReference>
<dbReference type="SUPFAM" id="SSF48334">
    <property type="entry name" value="DNA repair protein MutS, domain III"/>
    <property type="match status" value="1"/>
</dbReference>
<name>A0ABU8NQ38_9SPHI</name>
<proteinExistence type="predicted"/>
<evidence type="ECO:0000256" key="1">
    <source>
        <dbReference type="ARBA" id="ARBA00022741"/>
    </source>
</evidence>
<gene>
    <name evidence="6" type="ORF">WAE58_18110</name>
</gene>
<feature type="transmembrane region" description="Helical" evidence="4">
    <location>
        <begin position="63"/>
        <end position="80"/>
    </location>
</feature>
<evidence type="ECO:0000313" key="7">
    <source>
        <dbReference type="Proteomes" id="UP001378956"/>
    </source>
</evidence>
<feature type="domain" description="DNA mismatch repair proteins mutS family" evidence="5">
    <location>
        <begin position="435"/>
        <end position="610"/>
    </location>
</feature>
<evidence type="ECO:0000259" key="5">
    <source>
        <dbReference type="SMART" id="SM00534"/>
    </source>
</evidence>
<keyword evidence="1" id="KW-0547">Nucleotide-binding</keyword>
<keyword evidence="4" id="KW-1133">Transmembrane helix</keyword>
<dbReference type="Pfam" id="PF00488">
    <property type="entry name" value="MutS_V"/>
    <property type="match status" value="1"/>
</dbReference>
<feature type="transmembrane region" description="Helical" evidence="4">
    <location>
        <begin position="251"/>
        <end position="267"/>
    </location>
</feature>
<evidence type="ECO:0000256" key="2">
    <source>
        <dbReference type="ARBA" id="ARBA00022840"/>
    </source>
</evidence>
<organism evidence="6 7">
    <name type="scientific">Pedobacter panaciterrae</name>
    <dbReference type="NCBI Taxonomy" id="363849"/>
    <lineage>
        <taxon>Bacteria</taxon>
        <taxon>Pseudomonadati</taxon>
        <taxon>Bacteroidota</taxon>
        <taxon>Sphingobacteriia</taxon>
        <taxon>Sphingobacteriales</taxon>
        <taxon>Sphingobacteriaceae</taxon>
        <taxon>Pedobacter</taxon>
    </lineage>
</organism>
<feature type="transmembrane region" description="Helical" evidence="4">
    <location>
        <begin position="225"/>
        <end position="245"/>
    </location>
</feature>
<dbReference type="SMART" id="SM00534">
    <property type="entry name" value="MUTSac"/>
    <property type="match status" value="1"/>
</dbReference>
<dbReference type="SUPFAM" id="SSF52540">
    <property type="entry name" value="P-loop containing nucleoside triphosphate hydrolases"/>
    <property type="match status" value="1"/>
</dbReference>
<dbReference type="InterPro" id="IPR036187">
    <property type="entry name" value="DNA_mismatch_repair_MutS_sf"/>
</dbReference>
<evidence type="ECO:0000256" key="3">
    <source>
        <dbReference type="ARBA" id="ARBA00023125"/>
    </source>
</evidence>